<evidence type="ECO:0000259" key="5">
    <source>
        <dbReference type="Pfam" id="PF08100"/>
    </source>
</evidence>
<evidence type="ECO:0000256" key="1">
    <source>
        <dbReference type="ARBA" id="ARBA00022603"/>
    </source>
</evidence>
<dbReference type="GO" id="GO:0008171">
    <property type="term" value="F:O-methyltransferase activity"/>
    <property type="evidence" value="ECO:0007669"/>
    <property type="project" value="InterPro"/>
</dbReference>
<dbReference type="Gene3D" id="3.40.50.150">
    <property type="entry name" value="Vaccinia Virus protein VP39"/>
    <property type="match status" value="2"/>
</dbReference>
<dbReference type="InterPro" id="IPR001077">
    <property type="entry name" value="COMT_C"/>
</dbReference>
<dbReference type="Proteomes" id="UP000237347">
    <property type="component" value="Unassembled WGS sequence"/>
</dbReference>
<feature type="domain" description="O-methyltransferase dimerisation" evidence="5">
    <location>
        <begin position="33"/>
        <end position="122"/>
    </location>
</feature>
<reference evidence="6 7" key="1">
    <citation type="journal article" date="2018" name="Sci. Data">
        <title>The draft genome sequence of cork oak.</title>
        <authorList>
            <person name="Ramos A.M."/>
            <person name="Usie A."/>
            <person name="Barbosa P."/>
            <person name="Barros P.M."/>
            <person name="Capote T."/>
            <person name="Chaves I."/>
            <person name="Simoes F."/>
            <person name="Abreu I."/>
            <person name="Carrasquinho I."/>
            <person name="Faro C."/>
            <person name="Guimaraes J.B."/>
            <person name="Mendonca D."/>
            <person name="Nobrega F."/>
            <person name="Rodrigues L."/>
            <person name="Saibo N.J.M."/>
            <person name="Varela M.C."/>
            <person name="Egas C."/>
            <person name="Matos J."/>
            <person name="Miguel C.M."/>
            <person name="Oliveira M.M."/>
            <person name="Ricardo C.P."/>
            <person name="Goncalves S."/>
        </authorList>
    </citation>
    <scope>NUCLEOTIDE SEQUENCE [LARGE SCALE GENOMIC DNA]</scope>
    <source>
        <strain evidence="7">cv. HL8</strain>
    </source>
</reference>
<keyword evidence="3" id="KW-0949">S-adenosyl-L-methionine</keyword>
<dbReference type="InterPro" id="IPR016461">
    <property type="entry name" value="COMT-like"/>
</dbReference>
<gene>
    <name evidence="6" type="primary">COMT1_2</name>
    <name evidence="6" type="ORF">CFP56_025665</name>
</gene>
<dbReference type="GO" id="GO:0046983">
    <property type="term" value="F:protein dimerization activity"/>
    <property type="evidence" value="ECO:0007669"/>
    <property type="project" value="InterPro"/>
</dbReference>
<keyword evidence="1" id="KW-0489">Methyltransferase</keyword>
<feature type="domain" description="O-methyltransferase C-terminal" evidence="4">
    <location>
        <begin position="148"/>
        <end position="242"/>
    </location>
</feature>
<dbReference type="EMBL" id="PKMF04000408">
    <property type="protein sequence ID" value="KAK7833407.1"/>
    <property type="molecule type" value="Genomic_DNA"/>
</dbReference>
<dbReference type="SUPFAM" id="SSF46785">
    <property type="entry name" value="Winged helix' DNA-binding domain"/>
    <property type="match status" value="2"/>
</dbReference>
<feature type="domain" description="O-methyltransferase C-terminal" evidence="4">
    <location>
        <begin position="422"/>
        <end position="522"/>
    </location>
</feature>
<evidence type="ECO:0000256" key="2">
    <source>
        <dbReference type="ARBA" id="ARBA00022679"/>
    </source>
</evidence>
<dbReference type="Pfam" id="PF08100">
    <property type="entry name" value="Dimerisation"/>
    <property type="match status" value="1"/>
</dbReference>
<evidence type="ECO:0000259" key="4">
    <source>
        <dbReference type="Pfam" id="PF00891"/>
    </source>
</evidence>
<evidence type="ECO:0000313" key="6">
    <source>
        <dbReference type="EMBL" id="KAK7833407.1"/>
    </source>
</evidence>
<organism evidence="6 7">
    <name type="scientific">Quercus suber</name>
    <name type="common">Cork oak</name>
    <dbReference type="NCBI Taxonomy" id="58331"/>
    <lineage>
        <taxon>Eukaryota</taxon>
        <taxon>Viridiplantae</taxon>
        <taxon>Streptophyta</taxon>
        <taxon>Embryophyta</taxon>
        <taxon>Tracheophyta</taxon>
        <taxon>Spermatophyta</taxon>
        <taxon>Magnoliopsida</taxon>
        <taxon>eudicotyledons</taxon>
        <taxon>Gunneridae</taxon>
        <taxon>Pentapetalae</taxon>
        <taxon>rosids</taxon>
        <taxon>fabids</taxon>
        <taxon>Fagales</taxon>
        <taxon>Fagaceae</taxon>
        <taxon>Quercus</taxon>
    </lineage>
</organism>
<keyword evidence="2" id="KW-0808">Transferase</keyword>
<dbReference type="InterPro" id="IPR029063">
    <property type="entry name" value="SAM-dependent_MTases_sf"/>
</dbReference>
<dbReference type="AlphaFoldDB" id="A0AAW0K331"/>
<dbReference type="FunFam" id="1.10.10.10:FF:000357">
    <property type="entry name" value="Caffeic acid 3-O-methyltransferase"/>
    <property type="match status" value="2"/>
</dbReference>
<accession>A0AAW0K331</accession>
<dbReference type="SUPFAM" id="SSF53335">
    <property type="entry name" value="S-adenosyl-L-methionine-dependent methyltransferases"/>
    <property type="match status" value="2"/>
</dbReference>
<dbReference type="InterPro" id="IPR012967">
    <property type="entry name" value="COMT_dimerisation"/>
</dbReference>
<dbReference type="Pfam" id="PF00891">
    <property type="entry name" value="Methyltransf_2"/>
    <property type="match status" value="2"/>
</dbReference>
<keyword evidence="7" id="KW-1185">Reference proteome</keyword>
<name>A0AAW0K331_QUESU</name>
<protein>
    <submittedName>
        <fullName evidence="6">Caffeic acid 3-o-methyltransferase</fullName>
    </submittedName>
</protein>
<comment type="caution">
    <text evidence="6">The sequence shown here is derived from an EMBL/GenBank/DDBJ whole genome shotgun (WGS) entry which is preliminary data.</text>
</comment>
<proteinExistence type="predicted"/>
<sequence>MGSLENKVTPTPTLSVSEDDKACLLAILVSSAQIFSCVLNAAFELNLFGIIARAGPVACITTSEIASQLPTKDSDSDTPSRLDRMLRVLVRHSLLTCSIHTLEDGRVERLYGLMPTSYFFVEKDDGSSLASLSPFIYHRAFWEASLRMKHAILEGGDQFQRVHGMSLFQYMDNDPAFNILFNKSMVDFSTIALSKILEVYQGFVRLTSLVDVGGGTGKYLSMVISKYPSIRAFELNLFGIIAREGPVACITTSEIASQLPTKDSDSDTPSRLDRMLRVLVSHSLLTCSIHTLEDGRVERLYGLTPTSYFFVEKDDGSSLASLSPFIYHLAFWEASLRMKHAILEGGDQFQRVHGMSLFQYMDNDPAFNILFNKSMVDFSTIALSKILEVYQGFVRLTSLADVRGGTGKYLSMVISKYPSIRGIEHVGGDMFQNVPKGDAIVMKNILYDWNDENCKKLLRTCYKALPDNGKVVIIELRMPEATVSSIASQYISHLDVSMLLNLEGQERTEKEFEALCKESGFSNFQVAFCAYALWAIMEFHK</sequence>
<dbReference type="InterPro" id="IPR036390">
    <property type="entry name" value="WH_DNA-bd_sf"/>
</dbReference>
<evidence type="ECO:0000313" key="7">
    <source>
        <dbReference type="Proteomes" id="UP000237347"/>
    </source>
</evidence>
<dbReference type="Gene3D" id="1.10.10.10">
    <property type="entry name" value="Winged helix-like DNA-binding domain superfamily/Winged helix DNA-binding domain"/>
    <property type="match status" value="2"/>
</dbReference>
<dbReference type="PROSITE" id="PS51683">
    <property type="entry name" value="SAM_OMT_II"/>
    <property type="match status" value="1"/>
</dbReference>
<dbReference type="PANTHER" id="PTHR11746">
    <property type="entry name" value="O-METHYLTRANSFERASE"/>
    <property type="match status" value="1"/>
</dbReference>
<evidence type="ECO:0000256" key="3">
    <source>
        <dbReference type="ARBA" id="ARBA00022691"/>
    </source>
</evidence>
<dbReference type="GO" id="GO:0032259">
    <property type="term" value="P:methylation"/>
    <property type="evidence" value="ECO:0007669"/>
    <property type="project" value="UniProtKB-KW"/>
</dbReference>
<dbReference type="InterPro" id="IPR036388">
    <property type="entry name" value="WH-like_DNA-bd_sf"/>
</dbReference>